<proteinExistence type="predicted"/>
<feature type="transmembrane region" description="Helical" evidence="1">
    <location>
        <begin position="319"/>
        <end position="341"/>
    </location>
</feature>
<dbReference type="PANTHER" id="PTHR33116">
    <property type="entry name" value="REVERSE TRANSCRIPTASE ZINC-BINDING DOMAIN-CONTAINING PROTEIN-RELATED-RELATED"/>
    <property type="match status" value="1"/>
</dbReference>
<reference evidence="4" key="1">
    <citation type="journal article" date="2017" name="Front. Plant Sci.">
        <title>Climate Clever Clovers: New Paradigm to Reduce the Environmental Footprint of Ruminants by Breeding Low Methanogenic Forages Utilizing Haplotype Variation.</title>
        <authorList>
            <person name="Kaur P."/>
            <person name="Appels R."/>
            <person name="Bayer P.E."/>
            <person name="Keeble-Gagnere G."/>
            <person name="Wang J."/>
            <person name="Hirakawa H."/>
            <person name="Shirasawa K."/>
            <person name="Vercoe P."/>
            <person name="Stefanova K."/>
            <person name="Durmic Z."/>
            <person name="Nichols P."/>
            <person name="Revell C."/>
            <person name="Isobe S.N."/>
            <person name="Edwards D."/>
            <person name="Erskine W."/>
        </authorList>
    </citation>
    <scope>NUCLEOTIDE SEQUENCE [LARGE SCALE GENOMIC DNA]</scope>
    <source>
        <strain evidence="4">cv. Daliak</strain>
    </source>
</reference>
<dbReference type="OrthoDB" id="1436411at2759"/>
<protein>
    <recommendedName>
        <fullName evidence="2">Reverse transcriptase zinc-binding domain-containing protein</fullName>
    </recommendedName>
</protein>
<gene>
    <name evidence="3" type="ORF">TSUD_163120</name>
</gene>
<dbReference type="Proteomes" id="UP000242715">
    <property type="component" value="Unassembled WGS sequence"/>
</dbReference>
<dbReference type="InterPro" id="IPR026960">
    <property type="entry name" value="RVT-Znf"/>
</dbReference>
<keyword evidence="1" id="KW-1133">Transmembrane helix</keyword>
<dbReference type="Pfam" id="PF13966">
    <property type="entry name" value="zf-RVT"/>
    <property type="match status" value="1"/>
</dbReference>
<name>A0A2Z6NDI7_TRISU</name>
<evidence type="ECO:0000259" key="2">
    <source>
        <dbReference type="Pfam" id="PF13966"/>
    </source>
</evidence>
<accession>A0A2Z6NDI7</accession>
<feature type="domain" description="Reverse transcriptase zinc-binding" evidence="2">
    <location>
        <begin position="239"/>
        <end position="316"/>
    </location>
</feature>
<dbReference type="AlphaFoldDB" id="A0A2Z6NDI7"/>
<evidence type="ECO:0000313" key="3">
    <source>
        <dbReference type="EMBL" id="GAU40143.1"/>
    </source>
</evidence>
<dbReference type="PANTHER" id="PTHR33116:SF78">
    <property type="entry name" value="OS12G0587133 PROTEIN"/>
    <property type="match status" value="1"/>
</dbReference>
<dbReference type="EMBL" id="DF973791">
    <property type="protein sequence ID" value="GAU40143.1"/>
    <property type="molecule type" value="Genomic_DNA"/>
</dbReference>
<keyword evidence="1" id="KW-0472">Membrane</keyword>
<evidence type="ECO:0000256" key="1">
    <source>
        <dbReference type="SAM" id="Phobius"/>
    </source>
</evidence>
<organism evidence="3 4">
    <name type="scientific">Trifolium subterraneum</name>
    <name type="common">Subterranean clover</name>
    <dbReference type="NCBI Taxonomy" id="3900"/>
    <lineage>
        <taxon>Eukaryota</taxon>
        <taxon>Viridiplantae</taxon>
        <taxon>Streptophyta</taxon>
        <taxon>Embryophyta</taxon>
        <taxon>Tracheophyta</taxon>
        <taxon>Spermatophyta</taxon>
        <taxon>Magnoliopsida</taxon>
        <taxon>eudicotyledons</taxon>
        <taxon>Gunneridae</taxon>
        <taxon>Pentapetalae</taxon>
        <taxon>rosids</taxon>
        <taxon>fabids</taxon>
        <taxon>Fabales</taxon>
        <taxon>Fabaceae</taxon>
        <taxon>Papilionoideae</taxon>
        <taxon>50 kb inversion clade</taxon>
        <taxon>NPAAA clade</taxon>
        <taxon>Hologalegina</taxon>
        <taxon>IRL clade</taxon>
        <taxon>Trifolieae</taxon>
        <taxon>Trifolium</taxon>
    </lineage>
</organism>
<evidence type="ECO:0000313" key="4">
    <source>
        <dbReference type="Proteomes" id="UP000242715"/>
    </source>
</evidence>
<keyword evidence="1" id="KW-0812">Transmembrane</keyword>
<sequence length="419" mass="49235">MPAVVIKKIIRIQREFLWGGVKGGKKISWVSWKEVCRPRSEGGLGVRDVAKVNLSLLIKWRWRLLQSGYAFWKEVLVAKYGIMARFKVHWIGHALPNRVSLWWKDICGIDIREDGSWFARNMCRKLGNGNSTRFWLDRWIGSLPLSDQFPRLFSLSLNQQGMVREFRDVRGGEDGWVMRWRRRLFVWEEELLQRLQDLLPVDVPWSEAEDRWSWRLEEDGSFSVSSMYWYLGSVFSQASSFNAQELWVFGKIWKSPVPSKVIAFTWKLLRNRIPTRCNLASRGIQLIGGLDCVHCVGREESGTHLFMFCDFAGQIWNAIFRWLGLVLVIPPNFFLLFECFTGAAANKKIRKGYALIWHTTIWMLWKSRNDIMFSNGVIDVEKVIDDIKLLSWRWGLSRHSIPVCLFYEWCWDPGLCLQR</sequence>
<keyword evidence="4" id="KW-1185">Reference proteome</keyword>